<dbReference type="Proteomes" id="UP000245119">
    <property type="component" value="Linkage Group LG2"/>
</dbReference>
<keyword evidence="2" id="KW-0812">Transmembrane</keyword>
<evidence type="ECO:0000313" key="4">
    <source>
        <dbReference type="Proteomes" id="UP000245119"/>
    </source>
</evidence>
<organism evidence="3 4">
    <name type="scientific">Pomacea canaliculata</name>
    <name type="common">Golden apple snail</name>
    <dbReference type="NCBI Taxonomy" id="400727"/>
    <lineage>
        <taxon>Eukaryota</taxon>
        <taxon>Metazoa</taxon>
        <taxon>Spiralia</taxon>
        <taxon>Lophotrochozoa</taxon>
        <taxon>Mollusca</taxon>
        <taxon>Gastropoda</taxon>
        <taxon>Caenogastropoda</taxon>
        <taxon>Architaenioglossa</taxon>
        <taxon>Ampullarioidea</taxon>
        <taxon>Ampullariidae</taxon>
        <taxon>Pomacea</taxon>
    </lineage>
</organism>
<evidence type="ECO:0000256" key="1">
    <source>
        <dbReference type="SAM" id="MobiDB-lite"/>
    </source>
</evidence>
<feature type="region of interest" description="Disordered" evidence="1">
    <location>
        <begin position="156"/>
        <end position="190"/>
    </location>
</feature>
<keyword evidence="4" id="KW-1185">Reference proteome</keyword>
<keyword evidence="2" id="KW-1133">Transmembrane helix</keyword>
<protein>
    <submittedName>
        <fullName evidence="3">Uncharacterized protein</fullName>
    </submittedName>
</protein>
<reference evidence="3 4" key="1">
    <citation type="submission" date="2018-04" db="EMBL/GenBank/DDBJ databases">
        <title>The genome of golden apple snail Pomacea canaliculata provides insight into stress tolerance and invasive adaptation.</title>
        <authorList>
            <person name="Liu C."/>
            <person name="Liu B."/>
            <person name="Ren Y."/>
            <person name="Zhang Y."/>
            <person name="Wang H."/>
            <person name="Li S."/>
            <person name="Jiang F."/>
            <person name="Yin L."/>
            <person name="Zhang G."/>
            <person name="Qian W."/>
            <person name="Fan W."/>
        </authorList>
    </citation>
    <scope>NUCLEOTIDE SEQUENCE [LARGE SCALE GENOMIC DNA]</scope>
    <source>
        <strain evidence="3">SZHN2017</strain>
        <tissue evidence="3">Muscle</tissue>
    </source>
</reference>
<gene>
    <name evidence="3" type="ORF">C0Q70_02873</name>
</gene>
<sequence>MVIDNKTQFEAVTKVANALPQLREASFTINGETSWLRNLTINNITIENACDILKEGYCSPNETCDSSDDTPSCKKTPVSSLQKSSLNLELVIGLSVGIPLFVIIVTVIAFLAYRRVKKRNATLRKTISDDNQSEISTIFSRRLPIFGMLRRHGMYKPDNLSETSNEDNKYEHYRTRTSDPGYSDSSPWTTRRLKESKRLGNSLYN</sequence>
<keyword evidence="2" id="KW-0472">Membrane</keyword>
<evidence type="ECO:0000256" key="2">
    <source>
        <dbReference type="SAM" id="Phobius"/>
    </source>
</evidence>
<feature type="transmembrane region" description="Helical" evidence="2">
    <location>
        <begin position="90"/>
        <end position="113"/>
    </location>
</feature>
<comment type="caution">
    <text evidence="3">The sequence shown here is derived from an EMBL/GenBank/DDBJ whole genome shotgun (WGS) entry which is preliminary data.</text>
</comment>
<accession>A0A2T7PR53</accession>
<dbReference type="OrthoDB" id="6117558at2759"/>
<evidence type="ECO:0000313" key="3">
    <source>
        <dbReference type="EMBL" id="PVD35904.1"/>
    </source>
</evidence>
<dbReference type="AlphaFoldDB" id="A0A2T7PR53"/>
<feature type="compositionally biased region" description="Basic and acidic residues" evidence="1">
    <location>
        <begin position="166"/>
        <end position="177"/>
    </location>
</feature>
<feature type="compositionally biased region" description="Polar residues" evidence="1">
    <location>
        <begin position="178"/>
        <end position="189"/>
    </location>
</feature>
<dbReference type="EMBL" id="PZQS01000002">
    <property type="protein sequence ID" value="PVD35904.1"/>
    <property type="molecule type" value="Genomic_DNA"/>
</dbReference>
<name>A0A2T7PR53_POMCA</name>
<proteinExistence type="predicted"/>